<dbReference type="EMBL" id="DVLC01000094">
    <property type="protein sequence ID" value="HIT47198.1"/>
    <property type="molecule type" value="Genomic_DNA"/>
</dbReference>
<dbReference type="CDD" id="cd02028">
    <property type="entry name" value="UMPK_like"/>
    <property type="match status" value="1"/>
</dbReference>
<organism evidence="2 3">
    <name type="scientific">Candidatus Cryptobacteroides merdipullorum</name>
    <dbReference type="NCBI Taxonomy" id="2840771"/>
    <lineage>
        <taxon>Bacteria</taxon>
        <taxon>Pseudomonadati</taxon>
        <taxon>Bacteroidota</taxon>
        <taxon>Bacteroidia</taxon>
        <taxon>Bacteroidales</taxon>
        <taxon>Candidatus Cryptobacteroides</taxon>
    </lineage>
</organism>
<name>A0A9D1KHS3_9BACT</name>
<dbReference type="InterPro" id="IPR006083">
    <property type="entry name" value="PRK/URK"/>
</dbReference>
<dbReference type="GO" id="GO:0005524">
    <property type="term" value="F:ATP binding"/>
    <property type="evidence" value="ECO:0007669"/>
    <property type="project" value="InterPro"/>
</dbReference>
<comment type="caution">
    <text evidence="2">The sequence shown here is derived from an EMBL/GenBank/DDBJ whole genome shotgun (WGS) entry which is preliminary data.</text>
</comment>
<proteinExistence type="predicted"/>
<dbReference type="GO" id="GO:0016301">
    <property type="term" value="F:kinase activity"/>
    <property type="evidence" value="ECO:0007669"/>
    <property type="project" value="UniProtKB-KW"/>
</dbReference>
<dbReference type="InterPro" id="IPR018163">
    <property type="entry name" value="Thr/Ala-tRNA-synth_IIc_edit"/>
</dbReference>
<gene>
    <name evidence="2" type="ORF">IAC35_05005</name>
</gene>
<dbReference type="SUPFAM" id="SSF55186">
    <property type="entry name" value="ThrRS/AlaRS common domain"/>
    <property type="match status" value="1"/>
</dbReference>
<dbReference type="SUPFAM" id="SSF52540">
    <property type="entry name" value="P-loop containing nucleoside triphosphate hydrolases"/>
    <property type="match status" value="1"/>
</dbReference>
<dbReference type="SMART" id="SM00382">
    <property type="entry name" value="AAA"/>
    <property type="match status" value="1"/>
</dbReference>
<evidence type="ECO:0000313" key="2">
    <source>
        <dbReference type="EMBL" id="HIT47198.1"/>
    </source>
</evidence>
<protein>
    <submittedName>
        <fullName evidence="2">Nucleoside kinase</fullName>
    </submittedName>
</protein>
<evidence type="ECO:0000313" key="3">
    <source>
        <dbReference type="Proteomes" id="UP000886881"/>
    </source>
</evidence>
<keyword evidence="2" id="KW-0808">Transferase</keyword>
<accession>A0A9D1KHS3</accession>
<dbReference type="InterPro" id="IPR003593">
    <property type="entry name" value="AAA+_ATPase"/>
</dbReference>
<dbReference type="PANTHER" id="PTHR10285">
    <property type="entry name" value="URIDINE KINASE"/>
    <property type="match status" value="1"/>
</dbReference>
<dbReference type="AlphaFoldDB" id="A0A9D1KHS3"/>
<feature type="domain" description="AAA+ ATPase" evidence="1">
    <location>
        <begin position="290"/>
        <end position="451"/>
    </location>
</feature>
<reference evidence="2" key="1">
    <citation type="submission" date="2020-10" db="EMBL/GenBank/DDBJ databases">
        <authorList>
            <person name="Gilroy R."/>
        </authorList>
    </citation>
    <scope>NUCLEOTIDE SEQUENCE</scope>
    <source>
        <strain evidence="2">ChiHecec2B26-709</strain>
    </source>
</reference>
<dbReference type="Gene3D" id="3.40.50.300">
    <property type="entry name" value="P-loop containing nucleotide triphosphate hydrolases"/>
    <property type="match status" value="1"/>
</dbReference>
<sequence>MLRIYCRNTGTYGEFKEGTTLLDMLETFKIYSPCDILAAKVNNVSEGLMFRVFNNKDVEFMDYRSYSGRNVYCRSLCFLLCKAAGDIFPGCRTSLRRPISKGYFCSIDKPDGSALNQQDIDAISARMQELVRLDLPFRRHDVQVGEAIDIFSHLGCPDKVKLMETCGDIYIKYHTLGDTPDYYCGCLVPSSGYLKVWSLTPYNGGMILRVPDRHNPEQLAPFHEQPKTFDVFSEAIHWNHIMSLDNVGDVNHACLDGKASDLILVAEALQEKKIVQIAEEINRRSLGKEPVRMVLITGPSSSGKSTFCKRLSVQLKACGLHPVSFSTDDYFVNRLDTPKLPDGSYDFDNFDTVDHEYLQSDVLKLLAGEEVEVPEYNFVTGMREFNGKRLKLGEGSLLLVEGIHALNPMLTDKVPESYKFRIFINTIISISLDDHNCIPTSDNRLLRRIVRDSKMGSYSARQTIANWPNVRRAEVKWIYPFQEDADVLFNSAYLVEFAVLRNHAERILATVPKNCPEYSEAHRLLHFLHYFIPVSDKEIPPTSLLRGFIGGSSFE</sequence>
<keyword evidence="2" id="KW-0418">Kinase</keyword>
<dbReference type="InterPro" id="IPR027417">
    <property type="entry name" value="P-loop_NTPase"/>
</dbReference>
<dbReference type="Gene3D" id="3.30.980.10">
    <property type="entry name" value="Threonyl-trna Synthetase, Chain A, domain 2"/>
    <property type="match status" value="1"/>
</dbReference>
<evidence type="ECO:0000259" key="1">
    <source>
        <dbReference type="SMART" id="SM00382"/>
    </source>
</evidence>
<dbReference type="Proteomes" id="UP000886881">
    <property type="component" value="Unassembled WGS sequence"/>
</dbReference>
<dbReference type="Pfam" id="PF00485">
    <property type="entry name" value="PRK"/>
    <property type="match status" value="1"/>
</dbReference>
<reference evidence="2" key="2">
    <citation type="journal article" date="2021" name="PeerJ">
        <title>Extensive microbial diversity within the chicken gut microbiome revealed by metagenomics and culture.</title>
        <authorList>
            <person name="Gilroy R."/>
            <person name="Ravi A."/>
            <person name="Getino M."/>
            <person name="Pursley I."/>
            <person name="Horton D.L."/>
            <person name="Alikhan N.F."/>
            <person name="Baker D."/>
            <person name="Gharbi K."/>
            <person name="Hall N."/>
            <person name="Watson M."/>
            <person name="Adriaenssens E.M."/>
            <person name="Foster-Nyarko E."/>
            <person name="Jarju S."/>
            <person name="Secka A."/>
            <person name="Antonio M."/>
            <person name="Oren A."/>
            <person name="Chaudhuri R.R."/>
            <person name="La Ragione R."/>
            <person name="Hildebrand F."/>
            <person name="Pallen M.J."/>
        </authorList>
    </citation>
    <scope>NUCLEOTIDE SEQUENCE</scope>
    <source>
        <strain evidence="2">ChiHecec2B26-709</strain>
    </source>
</reference>